<dbReference type="SUPFAM" id="SSF111369">
    <property type="entry name" value="HlyD-like secretion proteins"/>
    <property type="match status" value="1"/>
</dbReference>
<dbReference type="Pfam" id="PF25917">
    <property type="entry name" value="BSH_RND"/>
    <property type="match status" value="1"/>
</dbReference>
<dbReference type="GO" id="GO:1990281">
    <property type="term" value="C:efflux pump complex"/>
    <property type="evidence" value="ECO:0007669"/>
    <property type="project" value="TreeGrafter"/>
</dbReference>
<accession>A0AAW7X790</accession>
<keyword evidence="3" id="KW-1133">Transmembrane helix</keyword>
<dbReference type="EMBL" id="JAUOPB010000006">
    <property type="protein sequence ID" value="MDO6422596.1"/>
    <property type="molecule type" value="Genomic_DNA"/>
</dbReference>
<name>A0AAW7X790_9GAMM</name>
<dbReference type="GO" id="GO:0015562">
    <property type="term" value="F:efflux transmembrane transporter activity"/>
    <property type="evidence" value="ECO:0007669"/>
    <property type="project" value="TreeGrafter"/>
</dbReference>
<dbReference type="InterPro" id="IPR058625">
    <property type="entry name" value="MdtA-like_BSH"/>
</dbReference>
<reference evidence="5" key="1">
    <citation type="submission" date="2023-07" db="EMBL/GenBank/DDBJ databases">
        <title>Genome content predicts the carbon catabolic preferences of heterotrophic bacteria.</title>
        <authorList>
            <person name="Gralka M."/>
        </authorList>
    </citation>
    <scope>NUCLEOTIDE SEQUENCE</scope>
    <source>
        <strain evidence="5">I3M17_2</strain>
    </source>
</reference>
<dbReference type="Proteomes" id="UP001169760">
    <property type="component" value="Unassembled WGS sequence"/>
</dbReference>
<organism evidence="5 6">
    <name type="scientific">Saccharophagus degradans</name>
    <dbReference type="NCBI Taxonomy" id="86304"/>
    <lineage>
        <taxon>Bacteria</taxon>
        <taxon>Pseudomonadati</taxon>
        <taxon>Pseudomonadota</taxon>
        <taxon>Gammaproteobacteria</taxon>
        <taxon>Cellvibrionales</taxon>
        <taxon>Cellvibrionaceae</taxon>
        <taxon>Saccharophagus</taxon>
    </lineage>
</organism>
<dbReference type="InterPro" id="IPR006143">
    <property type="entry name" value="RND_pump_MFP"/>
</dbReference>
<evidence type="ECO:0000256" key="2">
    <source>
        <dbReference type="SAM" id="Coils"/>
    </source>
</evidence>
<evidence type="ECO:0000256" key="1">
    <source>
        <dbReference type="ARBA" id="ARBA00009477"/>
    </source>
</evidence>
<dbReference type="AlphaFoldDB" id="A0AAW7X790"/>
<keyword evidence="3" id="KW-0472">Membrane</keyword>
<proteinExistence type="inferred from homology"/>
<sequence>MNTTLQRPLPALSTLLICAAIVAASALVVFLINSTEPKAEREAATRKAAMPVEVIQADYGTFQPTIIAMGTVKADEDLLLRPRVSGQVIERAPQFVPGGYVKKGDVLLRIDPTDYKHALDLRHSELIKAQSTYQLEQGEQSIAERDYKQLNKNLDPMQRSLVLREPQLKAAEAAVKAAQANLAQAQLDLDRTTIRAPFDAQILAREVSVGSEVSPSDTLAHLIGLQSYWVEASVPSDKVRWLPPANATKVNVRRRDWPTPRVGELRSVIGALEQNTRMARVLIEVADPLALSNSNELALAVGTYVECELPARTLTGVVRLNRDYLRKGDTTWVFENNKLSIRKLEILFLDAEFAYVGDGLAEGDMIVTTSLSSIKEGAELQLKSNADAVGATSHE</sequence>
<dbReference type="RefSeq" id="WP_303492554.1">
    <property type="nucleotide sequence ID" value="NZ_JAUOPB010000006.1"/>
</dbReference>
<dbReference type="Gene3D" id="2.40.50.100">
    <property type="match status" value="1"/>
</dbReference>
<feature type="transmembrane region" description="Helical" evidence="3">
    <location>
        <begin position="12"/>
        <end position="32"/>
    </location>
</feature>
<dbReference type="Gene3D" id="2.40.30.170">
    <property type="match status" value="1"/>
</dbReference>
<gene>
    <name evidence="5" type="ORF">Q4521_08935</name>
</gene>
<evidence type="ECO:0000259" key="4">
    <source>
        <dbReference type="Pfam" id="PF25917"/>
    </source>
</evidence>
<keyword evidence="3" id="KW-0812">Transmembrane</keyword>
<dbReference type="Gene3D" id="1.10.287.470">
    <property type="entry name" value="Helix hairpin bin"/>
    <property type="match status" value="1"/>
</dbReference>
<comment type="similarity">
    <text evidence="1">Belongs to the membrane fusion protein (MFP) (TC 8.A.1) family.</text>
</comment>
<protein>
    <submittedName>
        <fullName evidence="5">Efflux RND transporter periplasmic adaptor subunit</fullName>
    </submittedName>
</protein>
<dbReference type="NCBIfam" id="TIGR01730">
    <property type="entry name" value="RND_mfp"/>
    <property type="match status" value="1"/>
</dbReference>
<keyword evidence="2" id="KW-0175">Coiled coil</keyword>
<feature type="domain" description="Multidrug resistance protein MdtA-like barrel-sandwich hybrid" evidence="4">
    <location>
        <begin position="80"/>
        <end position="220"/>
    </location>
</feature>
<dbReference type="PANTHER" id="PTHR30469">
    <property type="entry name" value="MULTIDRUG RESISTANCE PROTEIN MDTA"/>
    <property type="match status" value="1"/>
</dbReference>
<dbReference type="PANTHER" id="PTHR30469:SF12">
    <property type="entry name" value="MULTIDRUG RESISTANCE PROTEIN MDTA"/>
    <property type="match status" value="1"/>
</dbReference>
<evidence type="ECO:0000313" key="6">
    <source>
        <dbReference type="Proteomes" id="UP001169760"/>
    </source>
</evidence>
<evidence type="ECO:0000313" key="5">
    <source>
        <dbReference type="EMBL" id="MDO6422596.1"/>
    </source>
</evidence>
<evidence type="ECO:0000256" key="3">
    <source>
        <dbReference type="SAM" id="Phobius"/>
    </source>
</evidence>
<comment type="caution">
    <text evidence="5">The sequence shown here is derived from an EMBL/GenBank/DDBJ whole genome shotgun (WGS) entry which is preliminary data.</text>
</comment>
<feature type="coiled-coil region" evidence="2">
    <location>
        <begin position="168"/>
        <end position="195"/>
    </location>
</feature>